<evidence type="ECO:0000256" key="11">
    <source>
        <dbReference type="RuleBase" id="RU368036"/>
    </source>
</evidence>
<dbReference type="GO" id="GO:0006750">
    <property type="term" value="P:glutathione biosynthetic process"/>
    <property type="evidence" value="ECO:0007669"/>
    <property type="project" value="UniProtKB-KW"/>
</dbReference>
<dbReference type="PANTHER" id="PTHR43199">
    <property type="entry name" value="GLUTATHIONE HYDROLASE"/>
    <property type="match status" value="1"/>
</dbReference>
<dbReference type="PANTHER" id="PTHR43199:SF1">
    <property type="entry name" value="GLUTATHIONE HYDROLASE PROENZYME"/>
    <property type="match status" value="1"/>
</dbReference>
<keyword evidence="7 11" id="KW-0012">Acyltransferase</keyword>
<dbReference type="EC" id="3.4.19.13" evidence="11"/>
<evidence type="ECO:0000313" key="13">
    <source>
        <dbReference type="Proteomes" id="UP000321926"/>
    </source>
</evidence>
<reference evidence="12 13" key="1">
    <citation type="submission" date="2019-08" db="EMBL/GenBank/DDBJ databases">
        <authorList>
            <person name="Shi S."/>
        </authorList>
    </citation>
    <scope>NUCLEOTIDE SEQUENCE [LARGE SCALE GENOMIC DNA]</scope>
    <source>
        <strain evidence="12 13">GY10130</strain>
    </source>
</reference>
<keyword evidence="4 11" id="KW-0808">Transferase</keyword>
<proteinExistence type="inferred from homology"/>
<dbReference type="GO" id="GO:0103068">
    <property type="term" value="F:leukotriene C4 gamma-glutamyl transferase activity"/>
    <property type="evidence" value="ECO:0007669"/>
    <property type="project" value="UniProtKB-EC"/>
</dbReference>
<comment type="pathway">
    <text evidence="11">Sulfur metabolism; glutathione metabolism.</text>
</comment>
<dbReference type="PRINTS" id="PR01210">
    <property type="entry name" value="GGTRANSPTASE"/>
</dbReference>
<feature type="binding site" evidence="10">
    <location>
        <position position="65"/>
    </location>
    <ligand>
        <name>L-glutamate</name>
        <dbReference type="ChEBI" id="CHEBI:29985"/>
    </ligand>
</feature>
<gene>
    <name evidence="12" type="primary">ggt</name>
    <name evidence="12" type="ORF">FVR03_02195</name>
</gene>
<dbReference type="Gene3D" id="1.10.246.130">
    <property type="match status" value="1"/>
</dbReference>
<evidence type="ECO:0000256" key="1">
    <source>
        <dbReference type="ARBA" id="ARBA00001049"/>
    </source>
</evidence>
<comment type="catalytic activity">
    <reaction evidence="1 11">
        <text>an S-substituted glutathione + H2O = an S-substituted L-cysteinylglycine + L-glutamate</text>
        <dbReference type="Rhea" id="RHEA:59468"/>
        <dbReference type="ChEBI" id="CHEBI:15377"/>
        <dbReference type="ChEBI" id="CHEBI:29985"/>
        <dbReference type="ChEBI" id="CHEBI:90779"/>
        <dbReference type="ChEBI" id="CHEBI:143103"/>
        <dbReference type="EC" id="3.4.19.13"/>
    </reaction>
</comment>
<accession>A0A5C8KAM7</accession>
<comment type="catalytic activity">
    <reaction evidence="2 11">
        <text>glutathione + H2O = L-cysteinylglycine + L-glutamate</text>
        <dbReference type="Rhea" id="RHEA:28807"/>
        <dbReference type="ChEBI" id="CHEBI:15377"/>
        <dbReference type="ChEBI" id="CHEBI:29985"/>
        <dbReference type="ChEBI" id="CHEBI:57925"/>
        <dbReference type="ChEBI" id="CHEBI:61694"/>
        <dbReference type="EC" id="3.4.19.13"/>
    </reaction>
</comment>
<dbReference type="InterPro" id="IPR000101">
    <property type="entry name" value="GGT_peptidase"/>
</dbReference>
<evidence type="ECO:0000256" key="7">
    <source>
        <dbReference type="ARBA" id="ARBA00023315"/>
    </source>
</evidence>
<evidence type="ECO:0000256" key="5">
    <source>
        <dbReference type="ARBA" id="ARBA00022801"/>
    </source>
</evidence>
<feature type="binding site" evidence="10">
    <location>
        <begin position="411"/>
        <end position="412"/>
    </location>
    <ligand>
        <name>L-glutamate</name>
        <dbReference type="ChEBI" id="CHEBI:29985"/>
    </ligand>
</feature>
<dbReference type="OrthoDB" id="9781342at2"/>
<evidence type="ECO:0000256" key="8">
    <source>
        <dbReference type="ARBA" id="ARBA00047417"/>
    </source>
</evidence>
<comment type="catalytic activity">
    <reaction evidence="8 11">
        <text>an N-terminal (5-L-glutamyl)-[peptide] + an alpha-amino acid = 5-L-glutamyl amino acid + an N-terminal L-alpha-aminoacyl-[peptide]</text>
        <dbReference type="Rhea" id="RHEA:23904"/>
        <dbReference type="Rhea" id="RHEA-COMP:9780"/>
        <dbReference type="Rhea" id="RHEA-COMP:9795"/>
        <dbReference type="ChEBI" id="CHEBI:77644"/>
        <dbReference type="ChEBI" id="CHEBI:78597"/>
        <dbReference type="ChEBI" id="CHEBI:78599"/>
        <dbReference type="ChEBI" id="CHEBI:78608"/>
        <dbReference type="EC" id="2.3.2.2"/>
    </reaction>
</comment>
<dbReference type="EMBL" id="VRTY01000005">
    <property type="protein sequence ID" value="TXK52129.1"/>
    <property type="molecule type" value="Genomic_DNA"/>
</dbReference>
<keyword evidence="6 11" id="KW-0865">Zymogen</keyword>
<dbReference type="InterPro" id="IPR029055">
    <property type="entry name" value="Ntn_hydrolases_N"/>
</dbReference>
<dbReference type="UniPathway" id="UPA00204"/>
<name>A0A5C8KAM7_9BACT</name>
<comment type="subunit">
    <text evidence="11">This enzyme consists of two polypeptide chains, which are synthesized in precursor form from a single polypeptide.</text>
</comment>
<dbReference type="InterPro" id="IPR051792">
    <property type="entry name" value="GGT_bact"/>
</dbReference>
<dbReference type="InterPro" id="IPR043138">
    <property type="entry name" value="GGT_lsub"/>
</dbReference>
<dbReference type="GO" id="GO:0036374">
    <property type="term" value="F:glutathione hydrolase activity"/>
    <property type="evidence" value="ECO:0007669"/>
    <property type="project" value="UniProtKB-UniRule"/>
</dbReference>
<sequence length="529" mass="57074">MVVSAHPDATRIGLDILRKGGNAYDAAIATQFALAVCHPAAGNIGGGGFAVFRHHTGETGSLDYRETAPALATPAMYLDAQGNTIPNLSLLGHLAAGVPGTVDGMLKLHQKLGSMPFAELVQPAIDLAKNGVVLTAKEANGLNANRQHFIAHNKHLPCLVKEQPWLSGETFYLPDLAHTLERIRDKGREGFYAGETADLLVQEMKKGGGLISYEDLKNYKSVWRAPVTGTYRNFKIISMPPPSSGGIALLQLLTMVEKFPLKTYGWQQPATVQVITEAERRVYADRATYLGDPDFIEVPTQKLLDKEYLLHRMADVSLEQATPSAAVKAGELAYHESEQTTHYSIVDSKGNAISVTTTLNGSYGSKVMVQGAGFLLNNEMDDFSIKPGTPNMYGLVGGQANAIAPHKRMLSSMTPTILEKDGKLFMVVGTPGGSTIITSVFQTILNVTEHNMTMQQAVAAPRFHHQWLPDEVQHESEALAPATRTTLASKGYHLKQRGQIGRVDAILVLPNGKLEGGADPRGDDTAAGY</sequence>
<dbReference type="SUPFAM" id="SSF56235">
    <property type="entry name" value="N-terminal nucleophile aminohydrolases (Ntn hydrolases)"/>
    <property type="match status" value="1"/>
</dbReference>
<dbReference type="NCBIfam" id="TIGR00066">
    <property type="entry name" value="g_glut_trans"/>
    <property type="match status" value="1"/>
</dbReference>
<keyword evidence="5 11" id="KW-0378">Hydrolase</keyword>
<keyword evidence="13" id="KW-1185">Reference proteome</keyword>
<evidence type="ECO:0000256" key="9">
    <source>
        <dbReference type="PIRSR" id="PIRSR600101-1"/>
    </source>
</evidence>
<evidence type="ECO:0000256" key="6">
    <source>
        <dbReference type="ARBA" id="ARBA00023145"/>
    </source>
</evidence>
<comment type="similarity">
    <text evidence="3 11">Belongs to the gamma-glutamyltransferase family.</text>
</comment>
<feature type="binding site" evidence="10">
    <location>
        <position position="433"/>
    </location>
    <ligand>
        <name>L-glutamate</name>
        <dbReference type="ChEBI" id="CHEBI:29985"/>
    </ligand>
</feature>
<organism evidence="12 13">
    <name type="scientific">Pontibacter qinzhouensis</name>
    <dbReference type="NCBI Taxonomy" id="2603253"/>
    <lineage>
        <taxon>Bacteria</taxon>
        <taxon>Pseudomonadati</taxon>
        <taxon>Bacteroidota</taxon>
        <taxon>Cytophagia</taxon>
        <taxon>Cytophagales</taxon>
        <taxon>Hymenobacteraceae</taxon>
        <taxon>Pontibacter</taxon>
    </lineage>
</organism>
<comment type="PTM">
    <text evidence="11">Cleaved by autocatalysis into a large and a small subunit.</text>
</comment>
<dbReference type="Pfam" id="PF01019">
    <property type="entry name" value="G_glu_transpept"/>
    <property type="match status" value="1"/>
</dbReference>
<dbReference type="InterPro" id="IPR043137">
    <property type="entry name" value="GGT_ssub_C"/>
</dbReference>
<feature type="binding site" evidence="10">
    <location>
        <begin position="358"/>
        <end position="360"/>
    </location>
    <ligand>
        <name>L-glutamate</name>
        <dbReference type="ChEBI" id="CHEBI:29985"/>
    </ligand>
</feature>
<protein>
    <recommendedName>
        <fullName evidence="11">Glutathione hydrolase proenzyme</fullName>
        <ecNumber evidence="11">2.3.2.2</ecNumber>
        <ecNumber evidence="11">3.4.19.13</ecNumber>
    </recommendedName>
    <component>
        <recommendedName>
            <fullName evidence="11">Glutathione hydrolase large chain</fullName>
        </recommendedName>
    </component>
    <component>
        <recommendedName>
            <fullName evidence="11">Glutathione hydrolase small chain</fullName>
        </recommendedName>
    </component>
</protein>
<feature type="active site" description="Nucleophile" evidence="9">
    <location>
        <position position="340"/>
    </location>
</feature>
<evidence type="ECO:0000256" key="4">
    <source>
        <dbReference type="ARBA" id="ARBA00022679"/>
    </source>
</evidence>
<comment type="caution">
    <text evidence="12">The sequence shown here is derived from an EMBL/GenBank/DDBJ whole genome shotgun (WGS) entry which is preliminary data.</text>
</comment>
<keyword evidence="11" id="KW-0317">Glutathione biosynthesis</keyword>
<evidence type="ECO:0000256" key="2">
    <source>
        <dbReference type="ARBA" id="ARBA00001089"/>
    </source>
</evidence>
<dbReference type="Proteomes" id="UP000321926">
    <property type="component" value="Unassembled WGS sequence"/>
</dbReference>
<evidence type="ECO:0000313" key="12">
    <source>
        <dbReference type="EMBL" id="TXK52129.1"/>
    </source>
</evidence>
<dbReference type="Gene3D" id="3.60.20.40">
    <property type="match status" value="1"/>
</dbReference>
<evidence type="ECO:0000256" key="10">
    <source>
        <dbReference type="PIRSR" id="PIRSR600101-2"/>
    </source>
</evidence>
<dbReference type="GO" id="GO:0006751">
    <property type="term" value="P:glutathione catabolic process"/>
    <property type="evidence" value="ECO:0007669"/>
    <property type="project" value="UniProtKB-UniRule"/>
</dbReference>
<dbReference type="EC" id="2.3.2.2" evidence="11"/>
<dbReference type="AlphaFoldDB" id="A0A5C8KAM7"/>
<feature type="binding site" evidence="10">
    <location>
        <position position="382"/>
    </location>
    <ligand>
        <name>L-glutamate</name>
        <dbReference type="ChEBI" id="CHEBI:29985"/>
    </ligand>
</feature>
<evidence type="ECO:0000256" key="3">
    <source>
        <dbReference type="ARBA" id="ARBA00009381"/>
    </source>
</evidence>